<dbReference type="InterPro" id="IPR012340">
    <property type="entry name" value="NA-bd_OB-fold"/>
</dbReference>
<dbReference type="AlphaFoldDB" id="A0AAV2IPB2"/>
<feature type="compositionally biased region" description="Basic and acidic residues" evidence="14">
    <location>
        <begin position="309"/>
        <end position="354"/>
    </location>
</feature>
<keyword evidence="8" id="KW-0687">Ribonucleoprotein</keyword>
<evidence type="ECO:0000313" key="17">
    <source>
        <dbReference type="EMBL" id="CAL1548141.1"/>
    </source>
</evidence>
<feature type="compositionally biased region" description="Basic and acidic residues" evidence="14">
    <location>
        <begin position="460"/>
        <end position="478"/>
    </location>
</feature>
<dbReference type="SMART" id="SM00316">
    <property type="entry name" value="S1"/>
    <property type="match status" value="1"/>
</dbReference>
<organism evidence="17 18">
    <name type="scientific">Lymnaea stagnalis</name>
    <name type="common">Great pond snail</name>
    <name type="synonym">Helix stagnalis</name>
    <dbReference type="NCBI Taxonomy" id="6523"/>
    <lineage>
        <taxon>Eukaryota</taxon>
        <taxon>Metazoa</taxon>
        <taxon>Spiralia</taxon>
        <taxon>Lophotrochozoa</taxon>
        <taxon>Mollusca</taxon>
        <taxon>Gastropoda</taxon>
        <taxon>Heterobranchia</taxon>
        <taxon>Euthyneura</taxon>
        <taxon>Panpulmonata</taxon>
        <taxon>Hygrophila</taxon>
        <taxon>Lymnaeoidea</taxon>
        <taxon>Lymnaeidae</taxon>
        <taxon>Lymnaea</taxon>
    </lineage>
</organism>
<evidence type="ECO:0000313" key="18">
    <source>
        <dbReference type="Proteomes" id="UP001497497"/>
    </source>
</evidence>
<dbReference type="InterPro" id="IPR001878">
    <property type="entry name" value="Znf_CCHC"/>
</dbReference>
<protein>
    <recommendedName>
        <fullName evidence="10">Zinc finger CCHC domain-containing protein 17</fullName>
    </recommendedName>
    <alternativeName>
        <fullName evidence="11">Nucleolar protein of 40 kDa</fullName>
    </alternativeName>
    <alternativeName>
        <fullName evidence="12">Putative S1 RNA-binding domain protein</fullName>
    </alternativeName>
</protein>
<evidence type="ECO:0000256" key="3">
    <source>
        <dbReference type="ARBA" id="ARBA00022723"/>
    </source>
</evidence>
<proteinExistence type="predicted"/>
<feature type="compositionally biased region" description="Low complexity" evidence="14">
    <location>
        <begin position="545"/>
        <end position="561"/>
    </location>
</feature>
<dbReference type="PANTHER" id="PTHR15838">
    <property type="entry name" value="NUCLEOLAR PROTEIN OF 40 KDA"/>
    <property type="match status" value="1"/>
</dbReference>
<dbReference type="SUPFAM" id="SSF50249">
    <property type="entry name" value="Nucleic acid-binding proteins"/>
    <property type="match status" value="1"/>
</dbReference>
<feature type="compositionally biased region" description="Gly residues" evidence="14">
    <location>
        <begin position="493"/>
        <end position="508"/>
    </location>
</feature>
<dbReference type="Gene3D" id="2.40.50.140">
    <property type="entry name" value="Nucleic acid-binding proteins"/>
    <property type="match status" value="1"/>
</dbReference>
<evidence type="ECO:0000256" key="7">
    <source>
        <dbReference type="ARBA" id="ARBA00023242"/>
    </source>
</evidence>
<keyword evidence="18" id="KW-1185">Reference proteome</keyword>
<name>A0AAV2IPB2_LYMST</name>
<evidence type="ECO:0000256" key="12">
    <source>
        <dbReference type="ARBA" id="ARBA00082720"/>
    </source>
</evidence>
<sequence length="561" mass="62114">MRESRDYESSGIPKLFHIFHGEVASLQAYGAFIKIPGCRKQGLVHKSQMSNGRVDDPSEMLAKGEKVYCKVISMEGDGEKISLSMKVVNQSSGKDLDPNNVQSNQDEKKRRQWNNHGRGRIELGAELNTTCRRCGVRGHLAIDCFSRKGDRNYDLVPDLDKMTNGSSDDDLSDSSNKKKKRKKDKKKKDKRKKSKKRRHSSSSSDSGDSDSDDRQQKKSKQDAKGKGDREQRPEDDYNSSDNGASKSRYKAAPRPSGQFSPTDQRKESGGNIVAKGVGRGAEGCGSDSEEDWGAKGRGKKGAEAASYSGDRESRKDQRGREKGRESPERGGARKDFSFYGSQDKEKKFSPAERKARSRSSSDSSGDRGKVGGRGGGQQDGDKRGNRNSDSWDDRKKDEDKVSPNNSFRDRPKSGSRWDGGSNRSGGRNDSFGDTSKEEDRRRDSPDRKDRRQDFAGGYRGRRDDDRGGGGGGRDDRNYNDGGDGQWRRNNNRRGGGFAQRGWGGGGRGYGDRGRDRRFSGGRDGQGRGSQWKPQESGRQARRSRSSSSRSRSRSSSSSARG</sequence>
<evidence type="ECO:0000256" key="9">
    <source>
        <dbReference type="ARBA" id="ARBA00065527"/>
    </source>
</evidence>
<dbReference type="GO" id="GO:1990904">
    <property type="term" value="C:ribonucleoprotein complex"/>
    <property type="evidence" value="ECO:0007669"/>
    <property type="project" value="UniProtKB-KW"/>
</dbReference>
<accession>A0AAV2IPB2</accession>
<keyword evidence="2" id="KW-0597">Phosphoprotein</keyword>
<feature type="region of interest" description="Disordered" evidence="14">
    <location>
        <begin position="158"/>
        <end position="561"/>
    </location>
</feature>
<evidence type="ECO:0000259" key="16">
    <source>
        <dbReference type="PROSITE" id="PS50158"/>
    </source>
</evidence>
<dbReference type="Pfam" id="PF00575">
    <property type="entry name" value="S1"/>
    <property type="match status" value="1"/>
</dbReference>
<feature type="compositionally biased region" description="Basic residues" evidence="14">
    <location>
        <begin position="177"/>
        <end position="200"/>
    </location>
</feature>
<comment type="subunit">
    <text evidence="9">Interacts with PNN. Associates with the 60S ribosomal subunit.</text>
</comment>
<dbReference type="InterPro" id="IPR003029">
    <property type="entry name" value="S1_domain"/>
</dbReference>
<feature type="compositionally biased region" description="Basic and acidic residues" evidence="14">
    <location>
        <begin position="434"/>
        <end position="453"/>
    </location>
</feature>
<evidence type="ECO:0000256" key="11">
    <source>
        <dbReference type="ARBA" id="ARBA00077096"/>
    </source>
</evidence>
<feature type="compositionally biased region" description="Low complexity" evidence="14">
    <location>
        <begin position="414"/>
        <end position="429"/>
    </location>
</feature>
<evidence type="ECO:0000256" key="13">
    <source>
        <dbReference type="PROSITE-ProRule" id="PRU00047"/>
    </source>
</evidence>
<dbReference type="GO" id="GO:0003723">
    <property type="term" value="F:RNA binding"/>
    <property type="evidence" value="ECO:0007669"/>
    <property type="project" value="TreeGrafter"/>
</dbReference>
<evidence type="ECO:0000256" key="2">
    <source>
        <dbReference type="ARBA" id="ARBA00022553"/>
    </source>
</evidence>
<dbReference type="EMBL" id="CAXITT010001191">
    <property type="protein sequence ID" value="CAL1548141.1"/>
    <property type="molecule type" value="Genomic_DNA"/>
</dbReference>
<dbReference type="FunFam" id="2.40.50.140:FF:000154">
    <property type="entry name" value="nucleolar protein of 40 kDa"/>
    <property type="match status" value="1"/>
</dbReference>
<feature type="compositionally biased region" description="Basic and acidic residues" evidence="14">
    <location>
        <begin position="379"/>
        <end position="412"/>
    </location>
</feature>
<dbReference type="GO" id="GO:0008270">
    <property type="term" value="F:zinc ion binding"/>
    <property type="evidence" value="ECO:0007669"/>
    <property type="project" value="UniProtKB-KW"/>
</dbReference>
<evidence type="ECO:0000256" key="1">
    <source>
        <dbReference type="ARBA" id="ARBA00004604"/>
    </source>
</evidence>
<feature type="domain" description="CCHC-type" evidence="16">
    <location>
        <begin position="131"/>
        <end position="144"/>
    </location>
</feature>
<reference evidence="17 18" key="1">
    <citation type="submission" date="2024-04" db="EMBL/GenBank/DDBJ databases">
        <authorList>
            <consortium name="Genoscope - CEA"/>
            <person name="William W."/>
        </authorList>
    </citation>
    <scope>NUCLEOTIDE SEQUENCE [LARGE SCALE GENOMIC DNA]</scope>
</reference>
<evidence type="ECO:0000256" key="8">
    <source>
        <dbReference type="ARBA" id="ARBA00023274"/>
    </source>
</evidence>
<dbReference type="PROSITE" id="PS50126">
    <property type="entry name" value="S1"/>
    <property type="match status" value="1"/>
</dbReference>
<evidence type="ECO:0000256" key="14">
    <source>
        <dbReference type="SAM" id="MobiDB-lite"/>
    </source>
</evidence>
<keyword evidence="3" id="KW-0479">Metal-binding</keyword>
<evidence type="ECO:0000259" key="15">
    <source>
        <dbReference type="PROSITE" id="PS50126"/>
    </source>
</evidence>
<comment type="caution">
    <text evidence="17">The sequence shown here is derived from an EMBL/GenBank/DDBJ whole genome shotgun (WGS) entry which is preliminary data.</text>
</comment>
<evidence type="ECO:0000256" key="6">
    <source>
        <dbReference type="ARBA" id="ARBA00022990"/>
    </source>
</evidence>
<keyword evidence="7" id="KW-0539">Nucleus</keyword>
<feature type="domain" description="S1 motif" evidence="15">
    <location>
        <begin position="16"/>
        <end position="86"/>
    </location>
</feature>
<gene>
    <name evidence="17" type="ORF">GSLYS_00021458001</name>
</gene>
<dbReference type="PANTHER" id="PTHR15838:SF1">
    <property type="entry name" value="ZINC FINGER CCHC DOMAIN-CONTAINING PROTEIN 17"/>
    <property type="match status" value="1"/>
</dbReference>
<evidence type="ECO:0000256" key="5">
    <source>
        <dbReference type="ARBA" id="ARBA00022833"/>
    </source>
</evidence>
<feature type="compositionally biased region" description="Basic and acidic residues" evidence="14">
    <location>
        <begin position="212"/>
        <end position="235"/>
    </location>
</feature>
<keyword evidence="5" id="KW-0862">Zinc</keyword>
<feature type="region of interest" description="Disordered" evidence="14">
    <location>
        <begin position="90"/>
        <end position="117"/>
    </location>
</feature>
<keyword evidence="4 13" id="KW-0863">Zinc-finger</keyword>
<dbReference type="Proteomes" id="UP001497497">
    <property type="component" value="Unassembled WGS sequence"/>
</dbReference>
<feature type="compositionally biased region" description="Basic and acidic residues" evidence="14">
    <location>
        <begin position="509"/>
        <end position="520"/>
    </location>
</feature>
<dbReference type="GO" id="GO:0043489">
    <property type="term" value="P:RNA stabilization"/>
    <property type="evidence" value="ECO:0007669"/>
    <property type="project" value="TreeGrafter"/>
</dbReference>
<evidence type="ECO:0000256" key="4">
    <source>
        <dbReference type="ARBA" id="ARBA00022771"/>
    </source>
</evidence>
<dbReference type="GO" id="GO:0005730">
    <property type="term" value="C:nucleolus"/>
    <property type="evidence" value="ECO:0007669"/>
    <property type="project" value="UniProtKB-SubCell"/>
</dbReference>
<feature type="compositionally biased region" description="Polar residues" evidence="14">
    <location>
        <begin position="90"/>
        <end position="104"/>
    </location>
</feature>
<dbReference type="PROSITE" id="PS50158">
    <property type="entry name" value="ZF_CCHC"/>
    <property type="match status" value="1"/>
</dbReference>
<comment type="subcellular location">
    <subcellularLocation>
        <location evidence="1">Nucleus</location>
        <location evidence="1">Nucleolus</location>
    </subcellularLocation>
</comment>
<evidence type="ECO:0000256" key="10">
    <source>
        <dbReference type="ARBA" id="ARBA00069580"/>
    </source>
</evidence>
<keyword evidence="6" id="KW-0007">Acetylation</keyword>